<proteinExistence type="predicted"/>
<protein>
    <recommendedName>
        <fullName evidence="4">Chitin-binding type-2 domain-containing protein</fullName>
    </recommendedName>
</protein>
<evidence type="ECO:0000313" key="3">
    <source>
        <dbReference type="Proteomes" id="UP000800040"/>
    </source>
</evidence>
<dbReference type="EMBL" id="ML975437">
    <property type="protein sequence ID" value="KAF1829551.1"/>
    <property type="molecule type" value="Genomic_DNA"/>
</dbReference>
<keyword evidence="3" id="KW-1185">Reference proteome</keyword>
<organism evidence="2 3">
    <name type="scientific">Decorospora gaudefroyi</name>
    <dbReference type="NCBI Taxonomy" id="184978"/>
    <lineage>
        <taxon>Eukaryota</taxon>
        <taxon>Fungi</taxon>
        <taxon>Dikarya</taxon>
        <taxon>Ascomycota</taxon>
        <taxon>Pezizomycotina</taxon>
        <taxon>Dothideomycetes</taxon>
        <taxon>Pleosporomycetidae</taxon>
        <taxon>Pleosporales</taxon>
        <taxon>Pleosporineae</taxon>
        <taxon>Pleosporaceae</taxon>
        <taxon>Decorospora</taxon>
    </lineage>
</organism>
<keyword evidence="1" id="KW-0732">Signal</keyword>
<evidence type="ECO:0000256" key="1">
    <source>
        <dbReference type="SAM" id="SignalP"/>
    </source>
</evidence>
<dbReference type="OrthoDB" id="5194348at2759"/>
<dbReference type="Proteomes" id="UP000800040">
    <property type="component" value="Unassembled WGS sequence"/>
</dbReference>
<evidence type="ECO:0008006" key="4">
    <source>
        <dbReference type="Google" id="ProtNLM"/>
    </source>
</evidence>
<feature type="signal peptide" evidence="1">
    <location>
        <begin position="1"/>
        <end position="21"/>
    </location>
</feature>
<accession>A0A6A5JZ92</accession>
<feature type="chain" id="PRO_5025423465" description="Chitin-binding type-2 domain-containing protein" evidence="1">
    <location>
        <begin position="22"/>
        <end position="96"/>
    </location>
</feature>
<reference evidence="2" key="1">
    <citation type="submission" date="2020-01" db="EMBL/GenBank/DDBJ databases">
        <authorList>
            <consortium name="DOE Joint Genome Institute"/>
            <person name="Haridas S."/>
            <person name="Albert R."/>
            <person name="Binder M."/>
            <person name="Bloem J."/>
            <person name="Labutti K."/>
            <person name="Salamov A."/>
            <person name="Andreopoulos B."/>
            <person name="Baker S.E."/>
            <person name="Barry K."/>
            <person name="Bills G."/>
            <person name="Bluhm B.H."/>
            <person name="Cannon C."/>
            <person name="Castanera R."/>
            <person name="Culley D.E."/>
            <person name="Daum C."/>
            <person name="Ezra D."/>
            <person name="Gonzalez J.B."/>
            <person name="Henrissat B."/>
            <person name="Kuo A."/>
            <person name="Liang C."/>
            <person name="Lipzen A."/>
            <person name="Lutzoni F."/>
            <person name="Magnuson J."/>
            <person name="Mondo S."/>
            <person name="Nolan M."/>
            <person name="Ohm R."/>
            <person name="Pangilinan J."/>
            <person name="Park H.-J."/>
            <person name="Ramirez L."/>
            <person name="Alfaro M."/>
            <person name="Sun H."/>
            <person name="Tritt A."/>
            <person name="Yoshinaga Y."/>
            <person name="Zwiers L.-H."/>
            <person name="Turgeon B.G."/>
            <person name="Goodwin S.B."/>
            <person name="Spatafora J.W."/>
            <person name="Crous P.W."/>
            <person name="Grigoriev I.V."/>
        </authorList>
    </citation>
    <scope>NUCLEOTIDE SEQUENCE</scope>
    <source>
        <strain evidence="2">P77</strain>
    </source>
</reference>
<gene>
    <name evidence="2" type="ORF">BDW02DRAFT_560894</name>
</gene>
<dbReference type="AlphaFoldDB" id="A0A6A5JZ92"/>
<evidence type="ECO:0000313" key="2">
    <source>
        <dbReference type="EMBL" id="KAF1829551.1"/>
    </source>
</evidence>
<name>A0A6A5JZ92_9PLEO</name>
<sequence length="96" mass="10687">MQLSSPKTYITAFFLLSTAAAQQTSPFPECTYALAHTDNCAAVINANACYNKFRWSSRTWTCIDGENGVEKQRKVCECCRCVGKVMCDWVSAQNVC</sequence>